<dbReference type="EMBL" id="CAJVPY010019551">
    <property type="protein sequence ID" value="CAG8771986.1"/>
    <property type="molecule type" value="Genomic_DNA"/>
</dbReference>
<comment type="caution">
    <text evidence="1">The sequence shown here is derived from an EMBL/GenBank/DDBJ whole genome shotgun (WGS) entry which is preliminary data.</text>
</comment>
<sequence length="52" mass="6250">MLIMFFHLLKTQREQLYLSGVNHVVLFQSSYLFYNFRVGKPHWLWGFGIESA</sequence>
<name>A0A9N9JE78_9GLOM</name>
<proteinExistence type="predicted"/>
<dbReference type="Proteomes" id="UP000789405">
    <property type="component" value="Unassembled WGS sequence"/>
</dbReference>
<evidence type="ECO:0000313" key="2">
    <source>
        <dbReference type="Proteomes" id="UP000789405"/>
    </source>
</evidence>
<dbReference type="AlphaFoldDB" id="A0A9N9JE78"/>
<evidence type="ECO:0000313" key="1">
    <source>
        <dbReference type="EMBL" id="CAG8771986.1"/>
    </source>
</evidence>
<keyword evidence="2" id="KW-1185">Reference proteome</keyword>
<feature type="non-terminal residue" evidence="1">
    <location>
        <position position="52"/>
    </location>
</feature>
<accession>A0A9N9JE78</accession>
<protein>
    <submittedName>
        <fullName evidence="1">23037_t:CDS:1</fullName>
    </submittedName>
</protein>
<reference evidence="1" key="1">
    <citation type="submission" date="2021-06" db="EMBL/GenBank/DDBJ databases">
        <authorList>
            <person name="Kallberg Y."/>
            <person name="Tangrot J."/>
            <person name="Rosling A."/>
        </authorList>
    </citation>
    <scope>NUCLEOTIDE SEQUENCE</scope>
    <source>
        <strain evidence="1">MA453B</strain>
    </source>
</reference>
<organism evidence="1 2">
    <name type="scientific">Dentiscutata erythropus</name>
    <dbReference type="NCBI Taxonomy" id="1348616"/>
    <lineage>
        <taxon>Eukaryota</taxon>
        <taxon>Fungi</taxon>
        <taxon>Fungi incertae sedis</taxon>
        <taxon>Mucoromycota</taxon>
        <taxon>Glomeromycotina</taxon>
        <taxon>Glomeromycetes</taxon>
        <taxon>Diversisporales</taxon>
        <taxon>Gigasporaceae</taxon>
        <taxon>Dentiscutata</taxon>
    </lineage>
</organism>
<gene>
    <name evidence="1" type="ORF">DERYTH_LOCUS18778</name>
</gene>